<reference evidence="2 3" key="1">
    <citation type="journal article" date="2012" name="PLoS Pathog.">
        <title>Diverse lifestyles and strategies of plant pathogenesis encoded in the genomes of eighteen Dothideomycetes fungi.</title>
        <authorList>
            <person name="Ohm R.A."/>
            <person name="Feau N."/>
            <person name="Henrissat B."/>
            <person name="Schoch C.L."/>
            <person name="Horwitz B.A."/>
            <person name="Barry K.W."/>
            <person name="Condon B.J."/>
            <person name="Copeland A.C."/>
            <person name="Dhillon B."/>
            <person name="Glaser F."/>
            <person name="Hesse C.N."/>
            <person name="Kosti I."/>
            <person name="LaButti K."/>
            <person name="Lindquist E.A."/>
            <person name="Lucas S."/>
            <person name="Salamov A.A."/>
            <person name="Bradshaw R.E."/>
            <person name="Ciuffetti L."/>
            <person name="Hamelin R.C."/>
            <person name="Kema G.H.J."/>
            <person name="Lawrence C."/>
            <person name="Scott J.A."/>
            <person name="Spatafora J.W."/>
            <person name="Turgeon B.G."/>
            <person name="de Wit P.J.G.M."/>
            <person name="Zhong S."/>
            <person name="Goodwin S.B."/>
            <person name="Grigoriev I.V."/>
        </authorList>
    </citation>
    <scope>NUCLEOTIDE SEQUENCE [LARGE SCALE GENOMIC DNA]</scope>
    <source>
        <strain evidence="2 3">CIRAD86</strain>
    </source>
</reference>
<keyword evidence="3" id="KW-1185">Reference proteome</keyword>
<protein>
    <submittedName>
        <fullName evidence="2">Uncharacterized protein</fullName>
    </submittedName>
</protein>
<evidence type="ECO:0000313" key="3">
    <source>
        <dbReference type="Proteomes" id="UP000016932"/>
    </source>
</evidence>
<proteinExistence type="predicted"/>
<dbReference type="AlphaFoldDB" id="M3AN46"/>
<dbReference type="VEuPathDB" id="FungiDB:MYCFIDRAFT_83780"/>
<gene>
    <name evidence="2" type="ORF">MYCFIDRAFT_83780</name>
</gene>
<dbReference type="Proteomes" id="UP000016932">
    <property type="component" value="Unassembled WGS sequence"/>
</dbReference>
<sequence length="119" mass="12907">MSKRPFLYDPLGYSNLLASASASTSSITPQDGNDDDINFGPISDDNDYNPATASSDDNEDPTAAAFALPPTTAVPFFAPPAAAPIIGGQLYYVVRIIETTLGRRFARLYDAYRRDGFEY</sequence>
<accession>M3AN46</accession>
<feature type="region of interest" description="Disordered" evidence="1">
    <location>
        <begin position="24"/>
        <end position="64"/>
    </location>
</feature>
<dbReference type="KEGG" id="pfj:MYCFIDRAFT_83780"/>
<dbReference type="RefSeq" id="XP_007931132.1">
    <property type="nucleotide sequence ID" value="XM_007932941.1"/>
</dbReference>
<dbReference type="HOGENOM" id="CLU_2062514_0_0_1"/>
<evidence type="ECO:0000256" key="1">
    <source>
        <dbReference type="SAM" id="MobiDB-lite"/>
    </source>
</evidence>
<dbReference type="GeneID" id="19342103"/>
<organism evidence="2 3">
    <name type="scientific">Pseudocercospora fijiensis (strain CIRAD86)</name>
    <name type="common">Black leaf streak disease fungus</name>
    <name type="synonym">Mycosphaerella fijiensis</name>
    <dbReference type="NCBI Taxonomy" id="383855"/>
    <lineage>
        <taxon>Eukaryota</taxon>
        <taxon>Fungi</taxon>
        <taxon>Dikarya</taxon>
        <taxon>Ascomycota</taxon>
        <taxon>Pezizomycotina</taxon>
        <taxon>Dothideomycetes</taxon>
        <taxon>Dothideomycetidae</taxon>
        <taxon>Mycosphaerellales</taxon>
        <taxon>Mycosphaerellaceae</taxon>
        <taxon>Pseudocercospora</taxon>
    </lineage>
</organism>
<evidence type="ECO:0000313" key="2">
    <source>
        <dbReference type="EMBL" id="EME78877.1"/>
    </source>
</evidence>
<dbReference type="EMBL" id="KB446563">
    <property type="protein sequence ID" value="EME78877.1"/>
    <property type="molecule type" value="Genomic_DNA"/>
</dbReference>
<name>M3AN46_PSEFD</name>